<organism evidence="1 2">
    <name type="scientific">Meganyctiphanes norvegica</name>
    <name type="common">Northern krill</name>
    <name type="synonym">Thysanopoda norvegica</name>
    <dbReference type="NCBI Taxonomy" id="48144"/>
    <lineage>
        <taxon>Eukaryota</taxon>
        <taxon>Metazoa</taxon>
        <taxon>Ecdysozoa</taxon>
        <taxon>Arthropoda</taxon>
        <taxon>Crustacea</taxon>
        <taxon>Multicrustacea</taxon>
        <taxon>Malacostraca</taxon>
        <taxon>Eumalacostraca</taxon>
        <taxon>Eucarida</taxon>
        <taxon>Euphausiacea</taxon>
        <taxon>Euphausiidae</taxon>
        <taxon>Meganyctiphanes</taxon>
    </lineage>
</organism>
<evidence type="ECO:0000313" key="2">
    <source>
        <dbReference type="Proteomes" id="UP001497623"/>
    </source>
</evidence>
<dbReference type="InterPro" id="IPR032675">
    <property type="entry name" value="LRR_dom_sf"/>
</dbReference>
<dbReference type="Proteomes" id="UP001497623">
    <property type="component" value="Unassembled WGS sequence"/>
</dbReference>
<dbReference type="Gene3D" id="3.80.10.10">
    <property type="entry name" value="Ribonuclease Inhibitor"/>
    <property type="match status" value="1"/>
</dbReference>
<keyword evidence="2" id="KW-1185">Reference proteome</keyword>
<name>A0AAV2RF60_MEGNR</name>
<sequence length="636" mass="73168">MWGSYIDGDYTGMDFSSVATAFTPASLKELAGYSLVEAVMDLCLPQKGVFEEKKTRKGSYVKTEDVMPQTRIKELKRIKSWWDDTSWLGALDSPLQRQVRCIFAERLEHVENISSPYRLILQILFTGEAGGRDTDDKNIRDLRRQKYKNSKKILVLSKAGSLMMAEVLKTLGPFSLDSLNTHRMDFEHPAPLIAIIKNSPFLKIVRLYNSAASDYVLKHVGRFCPVLEALTIHYPHIINADKYHYRTFFDGMDKENVLKNVESIGKVPLSFPCLKYVRMQHVSDQFLYILLHFYPDLQFVGLFPNPCWRNLLLPHPQVLKEITNPHKKVPRYLWGESKTNLSHQPPSTAVPRTPCFLKMIKLTFNFLVFQPFEEVLEIAQFYPEVEHLLIAHEEVQFSLPSRKGTCQKLTALIEKLSVTSLSFLNCTTDHLHTYLPTFSEISGSLKGLNLCGKDLEGGEICFLINKCHNLESLKIKLSEGEEVFRLETQAIQVNTMHKLSSLTLMYDESHNMYNIRDYHTFIQSLIRASPNLTKLEIDQAELESVSILIAETNVLNSIRTLGVIGNSCLWETDDFDDSRDQLCQISDMINVLITLRKIILYMPPCHMKYFRNRYQRTALKIIDGQNKVPDITPYDY</sequence>
<gene>
    <name evidence="1" type="ORF">MNOR_LOCUS24500</name>
</gene>
<proteinExistence type="predicted"/>
<evidence type="ECO:0000313" key="1">
    <source>
        <dbReference type="EMBL" id="CAL4124424.1"/>
    </source>
</evidence>
<accession>A0AAV2RF60</accession>
<protein>
    <submittedName>
        <fullName evidence="1">Uncharacterized protein</fullName>
    </submittedName>
</protein>
<dbReference type="EMBL" id="CAXKWB010022554">
    <property type="protein sequence ID" value="CAL4124424.1"/>
    <property type="molecule type" value="Genomic_DNA"/>
</dbReference>
<reference evidence="1 2" key="1">
    <citation type="submission" date="2024-05" db="EMBL/GenBank/DDBJ databases">
        <authorList>
            <person name="Wallberg A."/>
        </authorList>
    </citation>
    <scope>NUCLEOTIDE SEQUENCE [LARGE SCALE GENOMIC DNA]</scope>
</reference>
<dbReference type="AlphaFoldDB" id="A0AAV2RF60"/>
<dbReference type="SUPFAM" id="SSF52047">
    <property type="entry name" value="RNI-like"/>
    <property type="match status" value="1"/>
</dbReference>
<comment type="caution">
    <text evidence="1">The sequence shown here is derived from an EMBL/GenBank/DDBJ whole genome shotgun (WGS) entry which is preliminary data.</text>
</comment>